<evidence type="ECO:0000313" key="3">
    <source>
        <dbReference type="Proteomes" id="UP000298517"/>
    </source>
</evidence>
<sequence length="451" mass="51149">MKPTLLIINIDKILVITLALISAAIIFYNSGVQYSFSVLLMFYTICMLALYGVFLSKDQYSFSLNKVFNIFYFFFFGLAPAVQYKFENSFFNAPKFSEADYLKGGAILLIVLILYLLLYKLGHSFYLNKIRESSIIETINEPLWWYYLAAIGALLLTIIIVKFNFEVLFLRPPANFLKLNTNFGLVGYSVLLIVRAVSIIILLRYLLIGGSNWKHIILLGAIALLTAFPFSLSRGIAAAYYIPFIVFLNPIKKSKYYYASCYFLGVFLIFPLLNIFRNGNNHLSLGVAAFKTGHFDAFQNFLLLINEEIITGGRQLLGALLFFVQDSTWFTKPLGTGTLLATTLNFNHINVAMPYFGEGYANFGYVGIALFLVLIVILNAYLDTSFHNKKQSLFIKTGYLFLLGFEFYLLRGDLSSSVKKGTSFLLALILVHFYIKIMNKLTVVSSRKLNE</sequence>
<accession>A0A4Y8ATP9</accession>
<evidence type="ECO:0000313" key="2">
    <source>
        <dbReference type="EMBL" id="TEW75247.1"/>
    </source>
</evidence>
<organism evidence="2 3">
    <name type="scientific">Gramella jeungdoensis</name>
    <dbReference type="NCBI Taxonomy" id="708091"/>
    <lineage>
        <taxon>Bacteria</taxon>
        <taxon>Pseudomonadati</taxon>
        <taxon>Bacteroidota</taxon>
        <taxon>Flavobacteriia</taxon>
        <taxon>Flavobacteriales</taxon>
        <taxon>Flavobacteriaceae</taxon>
        <taxon>Christiangramia</taxon>
    </lineage>
</organism>
<keyword evidence="1" id="KW-0472">Membrane</keyword>
<proteinExistence type="predicted"/>
<name>A0A4Y8ATP9_9FLAO</name>
<feature type="transmembrane region" description="Helical" evidence="1">
    <location>
        <begin position="34"/>
        <end position="55"/>
    </location>
</feature>
<feature type="transmembrane region" description="Helical" evidence="1">
    <location>
        <begin position="104"/>
        <end position="122"/>
    </location>
</feature>
<feature type="transmembrane region" description="Helical" evidence="1">
    <location>
        <begin position="216"/>
        <end position="244"/>
    </location>
</feature>
<feature type="transmembrane region" description="Helical" evidence="1">
    <location>
        <begin position="256"/>
        <end position="276"/>
    </location>
</feature>
<protein>
    <submittedName>
        <fullName evidence="2">O-antigen polysaccharide polymerase Wzy</fullName>
    </submittedName>
</protein>
<keyword evidence="1" id="KW-1133">Transmembrane helix</keyword>
<evidence type="ECO:0000256" key="1">
    <source>
        <dbReference type="SAM" id="Phobius"/>
    </source>
</evidence>
<keyword evidence="1" id="KW-0812">Transmembrane</keyword>
<feature type="transmembrane region" description="Helical" evidence="1">
    <location>
        <begin position="422"/>
        <end position="439"/>
    </location>
</feature>
<dbReference type="Proteomes" id="UP000298517">
    <property type="component" value="Unassembled WGS sequence"/>
</dbReference>
<feature type="transmembrane region" description="Helical" evidence="1">
    <location>
        <begin position="67"/>
        <end position="84"/>
    </location>
</feature>
<keyword evidence="3" id="KW-1185">Reference proteome</keyword>
<dbReference type="EMBL" id="SNQI01000002">
    <property type="protein sequence ID" value="TEW75247.1"/>
    <property type="molecule type" value="Genomic_DNA"/>
</dbReference>
<reference evidence="2 3" key="1">
    <citation type="journal article" date="2011" name="J. Microbiol.">
        <title>Gramella jeungdoensis sp. nov., isolated from a solar saltern in Korea.</title>
        <authorList>
            <person name="Joung Y."/>
            <person name="Kim H."/>
            <person name="Jang T."/>
            <person name="Ahn T.S."/>
            <person name="Joh K."/>
        </authorList>
    </citation>
    <scope>NUCLEOTIDE SEQUENCE [LARGE SCALE GENOMIC DNA]</scope>
    <source>
        <strain evidence="2 3">KCTC 23123</strain>
    </source>
</reference>
<feature type="transmembrane region" description="Helical" evidence="1">
    <location>
        <begin position="12"/>
        <end position="28"/>
    </location>
</feature>
<feature type="transmembrane region" description="Helical" evidence="1">
    <location>
        <begin position="143"/>
        <end position="165"/>
    </location>
</feature>
<feature type="transmembrane region" description="Helical" evidence="1">
    <location>
        <begin position="185"/>
        <end position="207"/>
    </location>
</feature>
<gene>
    <name evidence="2" type="ORF">E2488_06940</name>
</gene>
<feature type="transmembrane region" description="Helical" evidence="1">
    <location>
        <begin position="393"/>
        <end position="410"/>
    </location>
</feature>
<feature type="transmembrane region" description="Helical" evidence="1">
    <location>
        <begin position="363"/>
        <end position="381"/>
    </location>
</feature>
<dbReference type="AlphaFoldDB" id="A0A4Y8ATP9"/>
<dbReference type="OrthoDB" id="8229713at2"/>
<comment type="caution">
    <text evidence="2">The sequence shown here is derived from an EMBL/GenBank/DDBJ whole genome shotgun (WGS) entry which is preliminary data.</text>
</comment>
<dbReference type="RefSeq" id="WP_134247616.1">
    <property type="nucleotide sequence ID" value="NZ_SNQI01000002.1"/>
</dbReference>